<dbReference type="OrthoDB" id="29792at2759"/>
<reference evidence="1 2" key="1">
    <citation type="submission" date="2012-10" db="EMBL/GenBank/DDBJ databases">
        <authorList>
            <person name="Zafar N."/>
            <person name="Inman J."/>
            <person name="Hall N."/>
            <person name="Lorenzi H."/>
            <person name="Caler E."/>
        </authorList>
    </citation>
    <scope>NUCLEOTIDE SEQUENCE [LARGE SCALE GENOMIC DNA]</scope>
    <source>
        <strain evidence="1 2">IP1</strain>
    </source>
</reference>
<dbReference type="GeneID" id="14891091"/>
<proteinExistence type="predicted"/>
<dbReference type="VEuPathDB" id="AmoebaDB:EIN_381600"/>
<name>A0A0A1UAT9_ENTIV</name>
<accession>A0A0A1UAT9</accession>
<organism evidence="1 2">
    <name type="scientific">Entamoeba invadens IP1</name>
    <dbReference type="NCBI Taxonomy" id="370355"/>
    <lineage>
        <taxon>Eukaryota</taxon>
        <taxon>Amoebozoa</taxon>
        <taxon>Evosea</taxon>
        <taxon>Archamoebae</taxon>
        <taxon>Mastigamoebida</taxon>
        <taxon>Entamoebidae</taxon>
        <taxon>Entamoeba</taxon>
    </lineage>
</organism>
<dbReference type="EMBL" id="KB206395">
    <property type="protein sequence ID" value="ELP92193.1"/>
    <property type="molecule type" value="Genomic_DNA"/>
</dbReference>
<dbReference type="OMA" id="DSNINEM"/>
<evidence type="ECO:0000313" key="1">
    <source>
        <dbReference type="EMBL" id="ELP92193.1"/>
    </source>
</evidence>
<dbReference type="KEGG" id="eiv:EIN_381600"/>
<sequence length="169" mass="19393">MNKKWELVKLKNERMEGCQKDQRKVPNKLLQTTLNNIQEKIPNTNAIYVVGLGGKNATYIGSIIKVQKKKEKRRKSSSRESVSFEEVLSSLSQLILATSAVGKKYEDTDVIKTMHLQGVDSMITIVMNQRQNYVVVFDSDITEQRYDFDDTLFTICLPIFDSLQRNPSQ</sequence>
<dbReference type="RefSeq" id="XP_004258964.1">
    <property type="nucleotide sequence ID" value="XM_004258916.1"/>
</dbReference>
<evidence type="ECO:0000313" key="2">
    <source>
        <dbReference type="Proteomes" id="UP000014680"/>
    </source>
</evidence>
<protein>
    <submittedName>
        <fullName evidence="1">Uncharacterized protein</fullName>
    </submittedName>
</protein>
<dbReference type="AlphaFoldDB" id="A0A0A1UAT9"/>
<dbReference type="Proteomes" id="UP000014680">
    <property type="component" value="Unassembled WGS sequence"/>
</dbReference>
<keyword evidence="2" id="KW-1185">Reference proteome</keyword>
<gene>
    <name evidence="1" type="ORF">EIN_381600</name>
</gene>